<organism evidence="2 3">
    <name type="scientific">Marinobacter excellens LAMA 842</name>
    <dbReference type="NCBI Taxonomy" id="1306954"/>
    <lineage>
        <taxon>Bacteria</taxon>
        <taxon>Pseudomonadati</taxon>
        <taxon>Pseudomonadota</taxon>
        <taxon>Gammaproteobacteria</taxon>
        <taxon>Pseudomonadales</taxon>
        <taxon>Marinobacteraceae</taxon>
        <taxon>Marinobacter</taxon>
    </lineage>
</organism>
<keyword evidence="3" id="KW-1185">Reference proteome</keyword>
<dbReference type="EMBL" id="LOCO01000001">
    <property type="protein sequence ID" value="KXO11971.1"/>
    <property type="molecule type" value="Genomic_DNA"/>
</dbReference>
<dbReference type="InterPro" id="IPR027417">
    <property type="entry name" value="P-loop_NTPase"/>
</dbReference>
<dbReference type="Gene3D" id="3.40.50.300">
    <property type="entry name" value="P-loop containing nucleotide triphosphate hydrolases"/>
    <property type="match status" value="1"/>
</dbReference>
<reference evidence="3" key="1">
    <citation type="submission" date="2015-12" db="EMBL/GenBank/DDBJ databases">
        <authorList>
            <person name="Lima A."/>
            <person name="Farahani Zayas N."/>
            <person name="Castro Da Silva M.A."/>
            <person name="Cabral A."/>
            <person name="Pessatti M.L."/>
        </authorList>
    </citation>
    <scope>NUCLEOTIDE SEQUENCE [LARGE SCALE GENOMIC DNA]</scope>
    <source>
        <strain evidence="3">LAMA 842</strain>
    </source>
</reference>
<dbReference type="PANTHER" id="PTHR13696">
    <property type="entry name" value="P-LOOP CONTAINING NUCLEOSIDE TRIPHOSPHATE HYDROLASE"/>
    <property type="match status" value="1"/>
</dbReference>
<accession>A0A137SHR2</accession>
<dbReference type="RefSeq" id="WP_058090469.1">
    <property type="nucleotide sequence ID" value="NZ_LOCO01000001.1"/>
</dbReference>
<feature type="domain" description="AAA" evidence="1">
    <location>
        <begin position="1"/>
        <end position="167"/>
    </location>
</feature>
<dbReference type="PANTHER" id="PTHR13696:SF99">
    <property type="entry name" value="COBYRINIC ACID AC-DIAMIDE SYNTHASE"/>
    <property type="match status" value="1"/>
</dbReference>
<dbReference type="AlphaFoldDB" id="A0A137SHR2"/>
<dbReference type="InterPro" id="IPR050678">
    <property type="entry name" value="DNA_Partitioning_ATPase"/>
</dbReference>
<sequence>MRIIAFYSPKGGVGKTAAAVNMAYLASRENISTLLWDLDPQGAASFYLAGAEMVKGRKLSKLLEGKSPIARFIHENVYPNLDFIPAHSSFRNFDIKLEQEEGHNALKDLLAPLSEDTSLVILDCPPTLSRLTEQVLEVADKVYVPLVPTWLSLNSWNQLREFVKDKKLGNKKLRPFFSMVDRRKNLHREILAQGSELFGHQVPAAVPYASAVERMGEEGQPLELLAPNSPAAVEFRKLWVSIRKDLWAR</sequence>
<dbReference type="PATRIC" id="fig|1306954.6.peg.7"/>
<dbReference type="Pfam" id="PF13614">
    <property type="entry name" value="AAA_31"/>
    <property type="match status" value="1"/>
</dbReference>
<evidence type="ECO:0000313" key="3">
    <source>
        <dbReference type="Proteomes" id="UP000070282"/>
    </source>
</evidence>
<name>A0A137SHR2_9GAMM</name>
<proteinExistence type="predicted"/>
<evidence type="ECO:0000259" key="1">
    <source>
        <dbReference type="Pfam" id="PF13614"/>
    </source>
</evidence>
<dbReference type="Proteomes" id="UP000070282">
    <property type="component" value="Unassembled WGS sequence"/>
</dbReference>
<protein>
    <submittedName>
        <fullName evidence="2">Chromosome (Plasmid partitioning protein ParA)</fullName>
    </submittedName>
</protein>
<comment type="caution">
    <text evidence="2">The sequence shown here is derived from an EMBL/GenBank/DDBJ whole genome shotgun (WGS) entry which is preliminary data.</text>
</comment>
<dbReference type="CDD" id="cd02042">
    <property type="entry name" value="ParAB_family"/>
    <property type="match status" value="1"/>
</dbReference>
<dbReference type="InterPro" id="IPR025669">
    <property type="entry name" value="AAA_dom"/>
</dbReference>
<dbReference type="SUPFAM" id="SSF52540">
    <property type="entry name" value="P-loop containing nucleoside triphosphate hydrolases"/>
    <property type="match status" value="1"/>
</dbReference>
<evidence type="ECO:0000313" key="2">
    <source>
        <dbReference type="EMBL" id="KXO11971.1"/>
    </source>
</evidence>
<gene>
    <name evidence="2" type="ORF">J122_7</name>
</gene>